<evidence type="ECO:0000313" key="1">
    <source>
        <dbReference type="EMBL" id="KAK9039209.1"/>
    </source>
</evidence>
<proteinExistence type="predicted"/>
<gene>
    <name evidence="1" type="ORF">V6N11_024042</name>
</gene>
<dbReference type="EMBL" id="JBBPBN010000005">
    <property type="protein sequence ID" value="KAK9039209.1"/>
    <property type="molecule type" value="Genomic_DNA"/>
</dbReference>
<comment type="caution">
    <text evidence="1">The sequence shown here is derived from an EMBL/GenBank/DDBJ whole genome shotgun (WGS) entry which is preliminary data.</text>
</comment>
<dbReference type="PANTHER" id="PTHR45654:SF48">
    <property type="entry name" value="START DOMAIN-CONTAINING PROTEIN"/>
    <property type="match status" value="1"/>
</dbReference>
<organism evidence="1 2">
    <name type="scientific">Hibiscus sabdariffa</name>
    <name type="common">roselle</name>
    <dbReference type="NCBI Taxonomy" id="183260"/>
    <lineage>
        <taxon>Eukaryota</taxon>
        <taxon>Viridiplantae</taxon>
        <taxon>Streptophyta</taxon>
        <taxon>Embryophyta</taxon>
        <taxon>Tracheophyta</taxon>
        <taxon>Spermatophyta</taxon>
        <taxon>Magnoliopsida</taxon>
        <taxon>eudicotyledons</taxon>
        <taxon>Gunneridae</taxon>
        <taxon>Pentapetalae</taxon>
        <taxon>rosids</taxon>
        <taxon>malvids</taxon>
        <taxon>Malvales</taxon>
        <taxon>Malvaceae</taxon>
        <taxon>Malvoideae</taxon>
        <taxon>Hibiscus</taxon>
    </lineage>
</organism>
<dbReference type="InterPro" id="IPR042160">
    <property type="entry name" value="HD-Zip_IV"/>
</dbReference>
<reference evidence="1 2" key="1">
    <citation type="journal article" date="2024" name="G3 (Bethesda)">
        <title>Genome assembly of Hibiscus sabdariffa L. provides insights into metabolisms of medicinal natural products.</title>
        <authorList>
            <person name="Kim T."/>
        </authorList>
    </citation>
    <scope>NUCLEOTIDE SEQUENCE [LARGE SCALE GENOMIC DNA]</scope>
    <source>
        <strain evidence="1">TK-2024</strain>
        <tissue evidence="1">Old leaves</tissue>
    </source>
</reference>
<accession>A0ABR2TP85</accession>
<protein>
    <submittedName>
        <fullName evidence="1">Uncharacterized protein</fullName>
    </submittedName>
</protein>
<evidence type="ECO:0000313" key="2">
    <source>
        <dbReference type="Proteomes" id="UP001396334"/>
    </source>
</evidence>
<keyword evidence="2" id="KW-1185">Reference proteome</keyword>
<sequence>MSQVVHNLSGKMTLWMDINDIENGLILATEGNWEYTMRRIKFIYDLRPDKTPGSPYLQQNQGKRYEHFSPVPDFTDRIRRGLIRNFFCRQALQMVLNIAARNDSWFRQYGLHSEVVQPELFPEPNAATMKVDLSVESAILPFDPSYFASMITDVRTWSDIFSDIVLRGASEKLYATAPDIPDIQRVTADIFFKPRGTREKLTFTRFRKEIGRNMWAVIDFDLDAFTARPSRKATAENTWRRRPSGVIIGNYDDINTKVIWIENMEVLVNSEWPYKASNWINVLKILNHERDYSLSYYMRLADSDCPEFMQYGRCKDVMCLFNHPGRRF</sequence>
<dbReference type="Proteomes" id="UP001396334">
    <property type="component" value="Unassembled WGS sequence"/>
</dbReference>
<name>A0ABR2TP85_9ROSI</name>
<dbReference type="PANTHER" id="PTHR45654">
    <property type="entry name" value="HOMEOBOX-LEUCINE ZIPPER PROTEIN MERISTEM L1"/>
    <property type="match status" value="1"/>
</dbReference>